<evidence type="ECO:0000313" key="4">
    <source>
        <dbReference type="Proteomes" id="UP000036987"/>
    </source>
</evidence>
<dbReference type="PANTHER" id="PTHR23201">
    <property type="entry name" value="EXTENSIN, PROLINE-RICH PROTEIN"/>
    <property type="match status" value="1"/>
</dbReference>
<sequence>MSSNSGHQTMRTTTLILLLFLLLILVPSFSIQAASSPGFCSSKCKKRCSLAGFMDRCLLYCGVCCSKCHCVPSGTYGNRDECPCYRDMLNSKKKQKCP</sequence>
<name>A0A0K9PQS8_ZOSMR</name>
<keyword evidence="4" id="KW-1185">Reference proteome</keyword>
<dbReference type="AlphaFoldDB" id="A0A0K9PQS8"/>
<organism evidence="3 4">
    <name type="scientific">Zostera marina</name>
    <name type="common">Eelgrass</name>
    <dbReference type="NCBI Taxonomy" id="29655"/>
    <lineage>
        <taxon>Eukaryota</taxon>
        <taxon>Viridiplantae</taxon>
        <taxon>Streptophyta</taxon>
        <taxon>Embryophyta</taxon>
        <taxon>Tracheophyta</taxon>
        <taxon>Spermatophyta</taxon>
        <taxon>Magnoliopsida</taxon>
        <taxon>Liliopsida</taxon>
        <taxon>Zosteraceae</taxon>
        <taxon>Zostera</taxon>
    </lineage>
</organism>
<dbReference type="OrthoDB" id="847210at2759"/>
<dbReference type="Pfam" id="PF02704">
    <property type="entry name" value="GASA"/>
    <property type="match status" value="1"/>
</dbReference>
<comment type="caution">
    <text evidence="3">The sequence shown here is derived from an EMBL/GenBank/DDBJ whole genome shotgun (WGS) entry which is preliminary data.</text>
</comment>
<dbReference type="OMA" id="RICCKKC"/>
<evidence type="ECO:0000313" key="3">
    <source>
        <dbReference type="EMBL" id="KMZ71309.1"/>
    </source>
</evidence>
<reference evidence="4" key="1">
    <citation type="journal article" date="2016" name="Nature">
        <title>The genome of the seagrass Zostera marina reveals angiosperm adaptation to the sea.</title>
        <authorList>
            <person name="Olsen J.L."/>
            <person name="Rouze P."/>
            <person name="Verhelst B."/>
            <person name="Lin Y.-C."/>
            <person name="Bayer T."/>
            <person name="Collen J."/>
            <person name="Dattolo E."/>
            <person name="De Paoli E."/>
            <person name="Dittami S."/>
            <person name="Maumus F."/>
            <person name="Michel G."/>
            <person name="Kersting A."/>
            <person name="Lauritano C."/>
            <person name="Lohaus R."/>
            <person name="Toepel M."/>
            <person name="Tonon T."/>
            <person name="Vanneste K."/>
            <person name="Amirebrahimi M."/>
            <person name="Brakel J."/>
            <person name="Bostroem C."/>
            <person name="Chovatia M."/>
            <person name="Grimwood J."/>
            <person name="Jenkins J.W."/>
            <person name="Jueterbock A."/>
            <person name="Mraz A."/>
            <person name="Stam W.T."/>
            <person name="Tice H."/>
            <person name="Bornberg-Bauer E."/>
            <person name="Green P.J."/>
            <person name="Pearson G.A."/>
            <person name="Procaccini G."/>
            <person name="Duarte C.M."/>
            <person name="Schmutz J."/>
            <person name="Reusch T.B.H."/>
            <person name="Van de Peer Y."/>
        </authorList>
    </citation>
    <scope>NUCLEOTIDE SEQUENCE [LARGE SCALE GENOMIC DNA]</scope>
    <source>
        <strain evidence="4">cv. Finnish</strain>
    </source>
</reference>
<protein>
    <submittedName>
        <fullName evidence="3">Snakin-1</fullName>
    </submittedName>
</protein>
<feature type="signal peptide" evidence="2">
    <location>
        <begin position="1"/>
        <end position="28"/>
    </location>
</feature>
<comment type="similarity">
    <text evidence="1">Belongs to the GASA family.</text>
</comment>
<dbReference type="PANTHER" id="PTHR23201:SF118">
    <property type="entry name" value="GIBBERELLIN STIMULATED TRANSCRIPT RELATED PROTEIN 1"/>
    <property type="match status" value="1"/>
</dbReference>
<dbReference type="InterPro" id="IPR003854">
    <property type="entry name" value="GASA"/>
</dbReference>
<proteinExistence type="inferred from homology"/>
<dbReference type="STRING" id="29655.A0A0K9PQS8"/>
<dbReference type="EMBL" id="LFYR01000680">
    <property type="protein sequence ID" value="KMZ71309.1"/>
    <property type="molecule type" value="Genomic_DNA"/>
</dbReference>
<feature type="chain" id="PRO_5005527787" evidence="2">
    <location>
        <begin position="29"/>
        <end position="98"/>
    </location>
</feature>
<dbReference type="Proteomes" id="UP000036987">
    <property type="component" value="Unassembled WGS sequence"/>
</dbReference>
<evidence type="ECO:0000256" key="2">
    <source>
        <dbReference type="SAM" id="SignalP"/>
    </source>
</evidence>
<accession>A0A0K9PQS8</accession>
<gene>
    <name evidence="3" type="ORF">ZOSMA_183G00430</name>
</gene>
<keyword evidence="2" id="KW-0732">Signal</keyword>
<evidence type="ECO:0000256" key="1">
    <source>
        <dbReference type="ARBA" id="ARBA00010582"/>
    </source>
</evidence>